<keyword evidence="3" id="KW-1185">Reference proteome</keyword>
<name>A0AAG5D8S6_ANOAO</name>
<dbReference type="AlphaFoldDB" id="A0AAG5D8S6"/>
<dbReference type="Proteomes" id="UP000075880">
    <property type="component" value="Unassembled WGS sequence"/>
</dbReference>
<dbReference type="EnsemblMetazoa" id="ENSAATROPT008103">
    <property type="protein sequence ID" value="ENSAATROPP007275"/>
    <property type="gene ID" value="ENSAATROPG006599"/>
</dbReference>
<reference evidence="2" key="1">
    <citation type="submission" date="2024-04" db="UniProtKB">
        <authorList>
            <consortium name="EnsemblMetazoa"/>
        </authorList>
    </citation>
    <scope>IDENTIFICATION</scope>
    <source>
        <strain evidence="2">EBRO</strain>
    </source>
</reference>
<evidence type="ECO:0000256" key="1">
    <source>
        <dbReference type="SAM" id="MobiDB-lite"/>
    </source>
</evidence>
<protein>
    <submittedName>
        <fullName evidence="2">Uncharacterized protein</fullName>
    </submittedName>
</protein>
<feature type="region of interest" description="Disordered" evidence="1">
    <location>
        <begin position="173"/>
        <end position="195"/>
    </location>
</feature>
<accession>A0AAG5D8S6</accession>
<sequence>SLCSIVKIFPSGSRFLFPNVLSLGEDDEIVRSGQPTCLLHHLQTDRTGAGTGHDPTQLVHVLQLADLHLITLLFAEQRPERLADFVVQLLLRRVALHHEDLLLELALCGLCGLCLSGWFLLRFRVGICSTHRPSTVFAGRYRGDRFRGVLLCNRLNRNLLRGVLFDERFGQSAGDAGRHQEHRKQQVSSGQGHHG</sequence>
<evidence type="ECO:0000313" key="3">
    <source>
        <dbReference type="Proteomes" id="UP000075880"/>
    </source>
</evidence>
<organism evidence="2 3">
    <name type="scientific">Anopheles atroparvus</name>
    <name type="common">European mosquito</name>
    <dbReference type="NCBI Taxonomy" id="41427"/>
    <lineage>
        <taxon>Eukaryota</taxon>
        <taxon>Metazoa</taxon>
        <taxon>Ecdysozoa</taxon>
        <taxon>Arthropoda</taxon>
        <taxon>Hexapoda</taxon>
        <taxon>Insecta</taxon>
        <taxon>Pterygota</taxon>
        <taxon>Neoptera</taxon>
        <taxon>Endopterygota</taxon>
        <taxon>Diptera</taxon>
        <taxon>Nematocera</taxon>
        <taxon>Culicoidea</taxon>
        <taxon>Culicidae</taxon>
        <taxon>Anophelinae</taxon>
        <taxon>Anopheles</taxon>
    </lineage>
</organism>
<proteinExistence type="predicted"/>
<evidence type="ECO:0000313" key="2">
    <source>
        <dbReference type="EnsemblMetazoa" id="ENSAATROPP007275"/>
    </source>
</evidence>
<feature type="compositionally biased region" description="Polar residues" evidence="1">
    <location>
        <begin position="186"/>
        <end position="195"/>
    </location>
</feature>